<feature type="region of interest" description="Disordered" evidence="1">
    <location>
        <begin position="1"/>
        <end position="36"/>
    </location>
</feature>
<evidence type="ECO:0000313" key="2">
    <source>
        <dbReference type="EMBL" id="GAA2808239.1"/>
    </source>
</evidence>
<sequence length="99" mass="10623">MFTRRFPSCRNSPAKGEAPAGSGLPGRTSADRARGAAARLPLSSDARMEHARLSLRTVFSVTYDTFSDSRVADARKTNCTVPSIVTHFLDHEAPGSTAE</sequence>
<dbReference type="Proteomes" id="UP001500979">
    <property type="component" value="Unassembled WGS sequence"/>
</dbReference>
<proteinExistence type="predicted"/>
<name>A0ABN3VIF5_9PSEU</name>
<reference evidence="2 3" key="1">
    <citation type="journal article" date="2019" name="Int. J. Syst. Evol. Microbiol.">
        <title>The Global Catalogue of Microorganisms (GCM) 10K type strain sequencing project: providing services to taxonomists for standard genome sequencing and annotation.</title>
        <authorList>
            <consortium name="The Broad Institute Genomics Platform"/>
            <consortium name="The Broad Institute Genome Sequencing Center for Infectious Disease"/>
            <person name="Wu L."/>
            <person name="Ma J."/>
        </authorList>
    </citation>
    <scope>NUCLEOTIDE SEQUENCE [LARGE SCALE GENOMIC DNA]</scope>
    <source>
        <strain evidence="2 3">JCM 9383</strain>
    </source>
</reference>
<evidence type="ECO:0000313" key="3">
    <source>
        <dbReference type="Proteomes" id="UP001500979"/>
    </source>
</evidence>
<comment type="caution">
    <text evidence="2">The sequence shown here is derived from an EMBL/GenBank/DDBJ whole genome shotgun (WGS) entry which is preliminary data.</text>
</comment>
<evidence type="ECO:0000256" key="1">
    <source>
        <dbReference type="SAM" id="MobiDB-lite"/>
    </source>
</evidence>
<dbReference type="EMBL" id="BAAAUX010000020">
    <property type="protein sequence ID" value="GAA2808239.1"/>
    <property type="molecule type" value="Genomic_DNA"/>
</dbReference>
<protein>
    <submittedName>
        <fullName evidence="2">Uncharacterized protein</fullName>
    </submittedName>
</protein>
<accession>A0ABN3VIF5</accession>
<keyword evidence="3" id="KW-1185">Reference proteome</keyword>
<gene>
    <name evidence="2" type="ORF">GCM10010470_49360</name>
</gene>
<organism evidence="2 3">
    <name type="scientific">Saccharopolyspora taberi</name>
    <dbReference type="NCBI Taxonomy" id="60895"/>
    <lineage>
        <taxon>Bacteria</taxon>
        <taxon>Bacillati</taxon>
        <taxon>Actinomycetota</taxon>
        <taxon>Actinomycetes</taxon>
        <taxon>Pseudonocardiales</taxon>
        <taxon>Pseudonocardiaceae</taxon>
        <taxon>Saccharopolyspora</taxon>
    </lineage>
</organism>